<gene>
    <name evidence="1" type="ORF">SAMN05661086_02261</name>
</gene>
<dbReference type="RefSeq" id="WP_092560814.1">
    <property type="nucleotide sequence ID" value="NZ_FOYZ01000008.1"/>
</dbReference>
<organism evidence="1 2">
    <name type="scientific">Anaeromicropila populeti</name>
    <dbReference type="NCBI Taxonomy" id="37658"/>
    <lineage>
        <taxon>Bacteria</taxon>
        <taxon>Bacillati</taxon>
        <taxon>Bacillota</taxon>
        <taxon>Clostridia</taxon>
        <taxon>Lachnospirales</taxon>
        <taxon>Lachnospiraceae</taxon>
        <taxon>Anaeromicropila</taxon>
    </lineage>
</organism>
<evidence type="ECO:0000313" key="2">
    <source>
        <dbReference type="Proteomes" id="UP000199659"/>
    </source>
</evidence>
<name>A0A1I6K7Y5_9FIRM</name>
<reference evidence="1 2" key="1">
    <citation type="submission" date="2016-10" db="EMBL/GenBank/DDBJ databases">
        <authorList>
            <person name="de Groot N.N."/>
        </authorList>
    </citation>
    <scope>NUCLEOTIDE SEQUENCE [LARGE SCALE GENOMIC DNA]</scope>
    <source>
        <strain evidence="1 2">743A</strain>
    </source>
</reference>
<evidence type="ECO:0000313" key="1">
    <source>
        <dbReference type="EMBL" id="SFR87274.1"/>
    </source>
</evidence>
<dbReference type="Proteomes" id="UP000199659">
    <property type="component" value="Unassembled WGS sequence"/>
</dbReference>
<dbReference type="AlphaFoldDB" id="A0A1I6K7Y5"/>
<accession>A0A1I6K7Y5</accession>
<dbReference type="EMBL" id="FOYZ01000008">
    <property type="protein sequence ID" value="SFR87274.1"/>
    <property type="molecule type" value="Genomic_DNA"/>
</dbReference>
<sequence length="295" mass="34730">MGDELDYYLNTTKSEYITESGIQNAMDYDNSVANTNRRLAAARRMKQYCINQEPILICEEGNLYNIYLIHQNEQKCKFHSNTVDIGKFQFPYEALNEGRKIQQNAVLCPDCMREHISEKEFNNFWKNQNSAERPFKHYIMCRYGDVQGQFHLHQKNCSHYERNEEIDFGYQISFSEFLNEIRERYPKVTMKDVFSCPHCMEHVYKELGFEDHWSSKIHYVREKVSGGVQYHTYNCQACSKEAVDLGWDNIEEDIEEHVNIKGSGLAGIHLHSCIPKSNQESLNSRIFISLMKKNK</sequence>
<keyword evidence="2" id="KW-1185">Reference proteome</keyword>
<protein>
    <submittedName>
        <fullName evidence="1">Uncharacterized protein</fullName>
    </submittedName>
</protein>
<dbReference type="STRING" id="37658.SAMN05661086_02261"/>
<proteinExistence type="predicted"/>